<dbReference type="EMBL" id="LIZY01000041">
    <property type="protein sequence ID" value="KPJ64128.1"/>
    <property type="molecule type" value="Genomic_DNA"/>
</dbReference>
<protein>
    <recommendedName>
        <fullName evidence="3">Dipeptidylpeptidase IV N-terminal domain-containing protein</fullName>
    </recommendedName>
</protein>
<dbReference type="InterPro" id="IPR011659">
    <property type="entry name" value="WD40"/>
</dbReference>
<dbReference type="AlphaFoldDB" id="A0A0S7XNP6"/>
<sequence length="229" mass="25175">MTYQLVSDPAQDFDPTWDPTGARICFVSDRGTNNDLWLLRVASVTIYNEIVITPEDPLNNPASNAFEFHLPRPANDIDPSWGPATLYFEGVPSLPRIAFTSNQAGNNDIWLLAPDDFTPPNVNYDDDEAPLVRVTPQQSHPGEVIKITAAVSDNESGVDRVYAVIKCADSPMYLALEFDNMLENSGLRGEIRQPVDYLIIDAHTGKPYNQVWAYDASTLIYGPTGAAGG</sequence>
<organism evidence="1 2">
    <name type="scientific">candidate division KD3-62 bacterium DG_56</name>
    <dbReference type="NCBI Taxonomy" id="1704032"/>
    <lineage>
        <taxon>Bacteria</taxon>
        <taxon>candidate division KD3-62</taxon>
    </lineage>
</organism>
<accession>A0A0S7XNP6</accession>
<dbReference type="SUPFAM" id="SSF69304">
    <property type="entry name" value="Tricorn protease N-terminal domain"/>
    <property type="match status" value="1"/>
</dbReference>
<proteinExistence type="predicted"/>
<comment type="caution">
    <text evidence="1">The sequence shown here is derived from an EMBL/GenBank/DDBJ whole genome shotgun (WGS) entry which is preliminary data.</text>
</comment>
<evidence type="ECO:0008006" key="3">
    <source>
        <dbReference type="Google" id="ProtNLM"/>
    </source>
</evidence>
<gene>
    <name evidence="1" type="ORF">AMK68_02275</name>
</gene>
<dbReference type="Pfam" id="PF07676">
    <property type="entry name" value="PD40"/>
    <property type="match status" value="2"/>
</dbReference>
<reference evidence="1 2" key="1">
    <citation type="journal article" date="2015" name="Microbiome">
        <title>Genomic resolution of linkages in carbon, nitrogen, and sulfur cycling among widespread estuary sediment bacteria.</title>
        <authorList>
            <person name="Baker B.J."/>
            <person name="Lazar C.S."/>
            <person name="Teske A.P."/>
            <person name="Dick G.J."/>
        </authorList>
    </citation>
    <scope>NUCLEOTIDE SEQUENCE [LARGE SCALE GENOMIC DNA]</scope>
    <source>
        <strain evidence="1">DG_56</strain>
    </source>
</reference>
<dbReference type="InterPro" id="IPR011042">
    <property type="entry name" value="6-blade_b-propeller_TolB-like"/>
</dbReference>
<dbReference type="Gene3D" id="2.120.10.30">
    <property type="entry name" value="TolB, C-terminal domain"/>
    <property type="match status" value="1"/>
</dbReference>
<evidence type="ECO:0000313" key="2">
    <source>
        <dbReference type="Proteomes" id="UP000052020"/>
    </source>
</evidence>
<name>A0A0S7XNP6_9BACT</name>
<evidence type="ECO:0000313" key="1">
    <source>
        <dbReference type="EMBL" id="KPJ64128.1"/>
    </source>
</evidence>
<dbReference type="Proteomes" id="UP000052020">
    <property type="component" value="Unassembled WGS sequence"/>
</dbReference>